<evidence type="ECO:0000256" key="6">
    <source>
        <dbReference type="ARBA" id="ARBA00022989"/>
    </source>
</evidence>
<protein>
    <recommendedName>
        <fullName evidence="11">O-fucosyltransferase family protein</fullName>
    </recommendedName>
</protein>
<dbReference type="PANTHER" id="PTHR12270">
    <property type="entry name" value="GLYCOSYLTRANSFERASE-RELATED"/>
    <property type="match status" value="1"/>
</dbReference>
<gene>
    <name evidence="13" type="ORF">KFL_002060020</name>
</gene>
<sequence length="1123" mass="123585">MQGSKVYGRPLKAHRRGTARFRCWWWALLVIIALGFSALFIPLPKFQTAGAIWDRRKQADSFVELKTAGLRHTLLESSPQTALHLFVSWHTLEGAKSSFAALRASFESVVLGAPLCIILDLGSTEVDNSSAASPNDLERFARQLEWPLGSLQVVARDSTFDAVDSLPFSWPASRDDEVALYLTEAVIFEKRDVLWLLQATRAYGPAITDGQALAGLYLGPALRRDSFPSGSAPPPGPFLAQAPCFEGCAFFPGPWRQFQEYHRHWQIIPDSEFPPAPGSPTGGQRWRRHLAEMMCARGMLALHPPLQEGEWQLQQISGRPPGLPPFAALPIFDASLRLVLSPGRLLYSGIGWAMRPLLQSGDPARQALAQTLYGYPGASQCILDHWTQAGHRESQGVEGKRAKGGVSSEEERFLFFSPQFGLSNQLLAYADMAALATVLNRTLVLAPLRQKDGTFIDVESLLDVGKLFPVQERQSSLAERQAQGEKSGGLVDKGEKVRAIRHKDFMKSVMKGRPLRSLIRFDWSNRFGGREKDDAWLTANRLLSHATQQVELPTVAMFRHAMLLLLGGCSAHRVLALDIGFLATAWRQEAKGEDGSGEGRRYDAVRRQLQAWVHRPFRDEVVEQVAASVRRLAPFTCLHLRRGDFAGYCAMIRDQRRLDPGGPYGIPFFASFTYRNCYPRLADLAALLNATSLVPPGQRLYIATNEGDRDLLALHFGDAFDWLDLEALPGETTGLPGWLPPVILDRLVCQNAEVLVGNRWSTFSRSIAQSGPADVHYVGFGQLAALSRPEDEAGSQLAVARFDTWRRAAEGGMQSLGEDREEGSVVRRLAALLDFRVPAPPRACMQQPSEGSPGAQYWFKTGYFRSRLPRHSHDVTLVTYATAAQLGLLRRLLRAWPGVMSLGFCLGPSNKSGQLAALRHLFREAEAGGRARLDVSLLTSTPPGAGIDDFDWEQTFGRGQSNWLRTPKDVTGCPAGLLLEVALDAALTDLVVLMDPFAQPSPGAYAAWAQPAAFRRLREQALGEGSAVRPRWLAVPVQDVDSQAYWLVGGPELVQDVAADRLGRHYVLAARRHLPCLRHLTAADGDGAGTLGRQLADSGWPCALVLTGHFLIAGRNLDDEGIN</sequence>
<comment type="subcellular location">
    <subcellularLocation>
        <location evidence="1">Membrane</location>
        <topology evidence="1">Single-pass type II membrane protein</topology>
    </subcellularLocation>
</comment>
<evidence type="ECO:0000256" key="10">
    <source>
        <dbReference type="ARBA" id="ARBA00023277"/>
    </source>
</evidence>
<keyword evidence="4 12" id="KW-0812">Transmembrane</keyword>
<comment type="similarity">
    <text evidence="2">Belongs to the glycosyltransferase GT106 family.</text>
</comment>
<keyword evidence="6 12" id="KW-1133">Transmembrane helix</keyword>
<keyword evidence="10" id="KW-0119">Carbohydrate metabolism</keyword>
<evidence type="ECO:0000313" key="14">
    <source>
        <dbReference type="Proteomes" id="UP000054558"/>
    </source>
</evidence>
<reference evidence="13 14" key="1">
    <citation type="journal article" date="2014" name="Nat. Commun.">
        <title>Klebsormidium flaccidum genome reveals primary factors for plant terrestrial adaptation.</title>
        <authorList>
            <person name="Hori K."/>
            <person name="Maruyama F."/>
            <person name="Fujisawa T."/>
            <person name="Togashi T."/>
            <person name="Yamamoto N."/>
            <person name="Seo M."/>
            <person name="Sato S."/>
            <person name="Yamada T."/>
            <person name="Mori H."/>
            <person name="Tajima N."/>
            <person name="Moriyama T."/>
            <person name="Ikeuchi M."/>
            <person name="Watanabe M."/>
            <person name="Wada H."/>
            <person name="Kobayashi K."/>
            <person name="Saito M."/>
            <person name="Masuda T."/>
            <person name="Sasaki-Sekimoto Y."/>
            <person name="Mashiguchi K."/>
            <person name="Awai K."/>
            <person name="Shimojima M."/>
            <person name="Masuda S."/>
            <person name="Iwai M."/>
            <person name="Nobusawa T."/>
            <person name="Narise T."/>
            <person name="Kondo S."/>
            <person name="Saito H."/>
            <person name="Sato R."/>
            <person name="Murakawa M."/>
            <person name="Ihara Y."/>
            <person name="Oshima-Yamada Y."/>
            <person name="Ohtaka K."/>
            <person name="Satoh M."/>
            <person name="Sonobe K."/>
            <person name="Ishii M."/>
            <person name="Ohtani R."/>
            <person name="Kanamori-Sato M."/>
            <person name="Honoki R."/>
            <person name="Miyazaki D."/>
            <person name="Mochizuki H."/>
            <person name="Umetsu J."/>
            <person name="Higashi K."/>
            <person name="Shibata D."/>
            <person name="Kamiya Y."/>
            <person name="Sato N."/>
            <person name="Nakamura Y."/>
            <person name="Tabata S."/>
            <person name="Ida S."/>
            <person name="Kurokawa K."/>
            <person name="Ohta H."/>
        </authorList>
    </citation>
    <scope>NUCLEOTIDE SEQUENCE [LARGE SCALE GENOMIC DNA]</scope>
    <source>
        <strain evidence="13 14">NIES-2285</strain>
    </source>
</reference>
<dbReference type="Gene3D" id="3.40.50.11350">
    <property type="match status" value="1"/>
</dbReference>
<evidence type="ECO:0000256" key="8">
    <source>
        <dbReference type="ARBA" id="ARBA00023180"/>
    </source>
</evidence>
<keyword evidence="14" id="KW-1185">Reference proteome</keyword>
<dbReference type="Pfam" id="PF10250">
    <property type="entry name" value="O-FucT"/>
    <property type="match status" value="1"/>
</dbReference>
<keyword evidence="9" id="KW-0294">Fucose metabolism</keyword>
<dbReference type="AlphaFoldDB" id="A0A1Y1I1J3"/>
<dbReference type="STRING" id="105231.A0A1Y1I1J3"/>
<evidence type="ECO:0000256" key="11">
    <source>
        <dbReference type="ARBA" id="ARBA00030350"/>
    </source>
</evidence>
<dbReference type="GO" id="GO:0006004">
    <property type="term" value="P:fucose metabolic process"/>
    <property type="evidence" value="ECO:0007669"/>
    <property type="project" value="UniProtKB-KW"/>
</dbReference>
<evidence type="ECO:0000313" key="13">
    <source>
        <dbReference type="EMBL" id="GAQ84780.1"/>
    </source>
</evidence>
<keyword evidence="8" id="KW-0325">Glycoprotein</keyword>
<keyword evidence="5" id="KW-0735">Signal-anchor</keyword>
<evidence type="ECO:0000256" key="12">
    <source>
        <dbReference type="SAM" id="Phobius"/>
    </source>
</evidence>
<organism evidence="13 14">
    <name type="scientific">Klebsormidium nitens</name>
    <name type="common">Green alga</name>
    <name type="synonym">Ulothrix nitens</name>
    <dbReference type="NCBI Taxonomy" id="105231"/>
    <lineage>
        <taxon>Eukaryota</taxon>
        <taxon>Viridiplantae</taxon>
        <taxon>Streptophyta</taxon>
        <taxon>Klebsormidiophyceae</taxon>
        <taxon>Klebsormidiales</taxon>
        <taxon>Klebsormidiaceae</taxon>
        <taxon>Klebsormidium</taxon>
    </lineage>
</organism>
<dbReference type="PANTHER" id="PTHR12270:SF52">
    <property type="entry name" value="GLYCOSYLTRANSFERASE-LIKE PROTEIN GNT13-RELATED"/>
    <property type="match status" value="1"/>
</dbReference>
<keyword evidence="3" id="KW-0808">Transferase</keyword>
<name>A0A1Y1I1J3_KLENI</name>
<dbReference type="GO" id="GO:0016740">
    <property type="term" value="F:transferase activity"/>
    <property type="evidence" value="ECO:0007669"/>
    <property type="project" value="UniProtKB-KW"/>
</dbReference>
<evidence type="ECO:0000256" key="1">
    <source>
        <dbReference type="ARBA" id="ARBA00004606"/>
    </source>
</evidence>
<dbReference type="Proteomes" id="UP000054558">
    <property type="component" value="Unassembled WGS sequence"/>
</dbReference>
<proteinExistence type="inferred from homology"/>
<accession>A0A1Y1I1J3</accession>
<evidence type="ECO:0000256" key="4">
    <source>
        <dbReference type="ARBA" id="ARBA00022692"/>
    </source>
</evidence>
<dbReference type="OrthoDB" id="1882547at2759"/>
<evidence type="ECO:0000256" key="9">
    <source>
        <dbReference type="ARBA" id="ARBA00023253"/>
    </source>
</evidence>
<dbReference type="InterPro" id="IPR019378">
    <property type="entry name" value="GDP-Fuc_O-FucTrfase"/>
</dbReference>
<evidence type="ECO:0000256" key="7">
    <source>
        <dbReference type="ARBA" id="ARBA00023136"/>
    </source>
</evidence>
<feature type="transmembrane region" description="Helical" evidence="12">
    <location>
        <begin position="21"/>
        <end position="41"/>
    </location>
</feature>
<keyword evidence="7 12" id="KW-0472">Membrane</keyword>
<dbReference type="EMBL" id="DF237155">
    <property type="protein sequence ID" value="GAQ84780.1"/>
    <property type="molecule type" value="Genomic_DNA"/>
</dbReference>
<evidence type="ECO:0000256" key="3">
    <source>
        <dbReference type="ARBA" id="ARBA00022679"/>
    </source>
</evidence>
<evidence type="ECO:0000256" key="2">
    <source>
        <dbReference type="ARBA" id="ARBA00007737"/>
    </source>
</evidence>
<dbReference type="GO" id="GO:0016020">
    <property type="term" value="C:membrane"/>
    <property type="evidence" value="ECO:0007669"/>
    <property type="project" value="UniProtKB-SubCell"/>
</dbReference>
<evidence type="ECO:0000256" key="5">
    <source>
        <dbReference type="ARBA" id="ARBA00022968"/>
    </source>
</evidence>
<dbReference type="InterPro" id="IPR051292">
    <property type="entry name" value="Xyl/GlcA_transferase"/>
</dbReference>